<protein>
    <recommendedName>
        <fullName evidence="3">Replication initiator A N-terminal domain-containing protein</fullName>
    </recommendedName>
</protein>
<sequence length="408" mass="47643">MKYTIMGFSQKAAYELGLDVTDLVILRWFVDFKDSGKMRSVLIDDEKYYWVFYKKLAEDIFILSFCKDTFYKRLKRMCDLDVLKKKKVCYGGNYVYYALGKNYSKLIRFEYNSKSAKSDQVYVDNTQNCDNLGNAPYFIKEYNEDFCDNTNDFNCNYNDSSSNMDDFNHNYNDLSNNINNFNRCCGNLSSNIDKFSSDYGDSSSNIDNFSRDTGDLGSNYDGFNLNPDDLNSNIDDFNHNYNDFKQNVTDLNPNLKDIAPNLPAQKPNLRVINPNLTDQNPEQIINLLNKSNKKDPTTKITPEFFLSELLLQLIQKNNPNFKKANFDDWEHGFKVLLYEDGKDYMEILHLLRWVHLEAKSWSNVILSPLDLRDHYDEISAQRKASKAKIPRRNPWDVLSDYGDISHFS</sequence>
<gene>
    <name evidence="1" type="ORF">KQI20_12510</name>
</gene>
<evidence type="ECO:0000313" key="1">
    <source>
        <dbReference type="EMBL" id="MBU5337266.1"/>
    </source>
</evidence>
<name>A0ABS6DZK3_9FIRM</name>
<reference evidence="1 2" key="1">
    <citation type="submission" date="2021-06" db="EMBL/GenBank/DDBJ databases">
        <authorList>
            <person name="Sun Q."/>
            <person name="Li D."/>
        </authorList>
    </citation>
    <scope>NUCLEOTIDE SEQUENCE [LARGE SCALE GENOMIC DNA]</scope>
    <source>
        <strain evidence="1 2">N19</strain>
    </source>
</reference>
<evidence type="ECO:0000313" key="2">
    <source>
        <dbReference type="Proteomes" id="UP001196301"/>
    </source>
</evidence>
<proteinExistence type="predicted"/>
<dbReference type="Proteomes" id="UP001196301">
    <property type="component" value="Unassembled WGS sequence"/>
</dbReference>
<organism evidence="1 2">
    <name type="scientific">Intestinibacter bartlettii</name>
    <dbReference type="NCBI Taxonomy" id="261299"/>
    <lineage>
        <taxon>Bacteria</taxon>
        <taxon>Bacillati</taxon>
        <taxon>Bacillota</taxon>
        <taxon>Clostridia</taxon>
        <taxon>Peptostreptococcales</taxon>
        <taxon>Peptostreptococcaceae</taxon>
        <taxon>Intestinibacter</taxon>
    </lineage>
</organism>
<accession>A0ABS6DZK3</accession>
<evidence type="ECO:0008006" key="3">
    <source>
        <dbReference type="Google" id="ProtNLM"/>
    </source>
</evidence>
<dbReference type="RefSeq" id="WP_216571774.1">
    <property type="nucleotide sequence ID" value="NZ_JAHLOQ010000045.1"/>
</dbReference>
<comment type="caution">
    <text evidence="1">The sequence shown here is derived from an EMBL/GenBank/DDBJ whole genome shotgun (WGS) entry which is preliminary data.</text>
</comment>
<dbReference type="EMBL" id="JAHLOQ010000045">
    <property type="protein sequence ID" value="MBU5337266.1"/>
    <property type="molecule type" value="Genomic_DNA"/>
</dbReference>
<keyword evidence="2" id="KW-1185">Reference proteome</keyword>